<dbReference type="OMA" id="GHCIRFY"/>
<proteinExistence type="predicted"/>
<dbReference type="HOGENOM" id="CLU_029797_2_0_1"/>
<name>E4V4A7_ARTGP</name>
<evidence type="ECO:0000313" key="1">
    <source>
        <dbReference type="EMBL" id="EFR04831.1"/>
    </source>
</evidence>
<reference evidence="2" key="1">
    <citation type="journal article" date="2012" name="MBio">
        <title>Comparative genome analysis of Trichophyton rubrum and related dermatophytes reveals candidate genes involved in infection.</title>
        <authorList>
            <person name="Martinez D.A."/>
            <person name="Oliver B.G."/>
            <person name="Graeser Y."/>
            <person name="Goldberg J.M."/>
            <person name="Li W."/>
            <person name="Martinez-Rossi N.M."/>
            <person name="Monod M."/>
            <person name="Shelest E."/>
            <person name="Barton R.C."/>
            <person name="Birch E."/>
            <person name="Brakhage A.A."/>
            <person name="Chen Z."/>
            <person name="Gurr S.J."/>
            <person name="Heiman D."/>
            <person name="Heitman J."/>
            <person name="Kosti I."/>
            <person name="Rossi A."/>
            <person name="Saif S."/>
            <person name="Samalova M."/>
            <person name="Saunders C.W."/>
            <person name="Shea T."/>
            <person name="Summerbell R.C."/>
            <person name="Xu J."/>
            <person name="Young S."/>
            <person name="Zeng Q."/>
            <person name="Birren B.W."/>
            <person name="Cuomo C.A."/>
            <person name="White T.C."/>
        </authorList>
    </citation>
    <scope>NUCLEOTIDE SEQUENCE [LARGE SCALE GENOMIC DNA]</scope>
    <source>
        <strain evidence="2">ATCC MYA-4604 / CBS 118893</strain>
    </source>
</reference>
<feature type="non-terminal residue" evidence="1">
    <location>
        <position position="370"/>
    </location>
</feature>
<dbReference type="GeneID" id="10025835"/>
<dbReference type="InterPro" id="IPR023213">
    <property type="entry name" value="CAT-like_dom_sf"/>
</dbReference>
<keyword evidence="2" id="KW-1185">Reference proteome</keyword>
<accession>E4V4A7</accession>
<evidence type="ECO:0008006" key="3">
    <source>
        <dbReference type="Google" id="ProtNLM"/>
    </source>
</evidence>
<dbReference type="Gene3D" id="3.30.559.10">
    <property type="entry name" value="Chloramphenicol acetyltransferase-like domain"/>
    <property type="match status" value="1"/>
</dbReference>
<organism evidence="2">
    <name type="scientific">Arthroderma gypseum (strain ATCC MYA-4604 / CBS 118893)</name>
    <name type="common">Microsporum gypseum</name>
    <dbReference type="NCBI Taxonomy" id="535722"/>
    <lineage>
        <taxon>Eukaryota</taxon>
        <taxon>Fungi</taxon>
        <taxon>Dikarya</taxon>
        <taxon>Ascomycota</taxon>
        <taxon>Pezizomycotina</taxon>
        <taxon>Eurotiomycetes</taxon>
        <taxon>Eurotiomycetidae</taxon>
        <taxon>Onygenales</taxon>
        <taxon>Arthrodermataceae</taxon>
        <taxon>Nannizzia</taxon>
    </lineage>
</organism>
<protein>
    <recommendedName>
        <fullName evidence="3">BCL5p</fullName>
    </recommendedName>
</protein>
<dbReference type="VEuPathDB" id="FungiDB:MGYG_07837"/>
<dbReference type="EMBL" id="DS989828">
    <property type="protein sequence ID" value="EFR04831.1"/>
    <property type="molecule type" value="Genomic_DNA"/>
</dbReference>
<dbReference type="AlphaFoldDB" id="E4V4A7"/>
<gene>
    <name evidence="1" type="ORF">MGYG_07837</name>
</gene>
<evidence type="ECO:0000313" key="2">
    <source>
        <dbReference type="Proteomes" id="UP000002669"/>
    </source>
</evidence>
<dbReference type="Proteomes" id="UP000002669">
    <property type="component" value="Unassembled WGS sequence"/>
</dbReference>
<dbReference type="eggNOG" id="ENOG502S6KB">
    <property type="taxonomic scope" value="Eukaryota"/>
</dbReference>
<dbReference type="InParanoid" id="E4V4A7"/>
<dbReference type="OrthoDB" id="21502at2759"/>
<dbReference type="RefSeq" id="XP_003170594.1">
    <property type="nucleotide sequence ID" value="XM_003170546.1"/>
</dbReference>
<sequence length="370" mass="42133">MDSFLRLFSRRKQSAVAVDEFTEDDVYEIHQQDFNFRKLIMACTLRFDHVLDADKLHDGLARLLEMGDWRKLGGRLRHNADGKLEIHVPKQFSLKRPPVTFSRENLSNMSIMDHGLACKLPVPTGKTSIQPNPYNLIELAVRANIPKTIDEMVDCDLPQISLHIISFKDATLVSISWPHSLMGGQGFVALLHAWSLVLGGKEKEVPRFLGVRNDVLLEMEEKESPSTRQKWIVQKDRLRGGKLFSFILRLAWSLLWSPREVKSVFIPKVALERLVSVCRDEIMDQNESFDEEVTLLAWFSRLAASATPASKPVTIVNFLNARRPLAAMLDQSGVYVQNMSGYTFSFLTGQVARGRLGLLVKEHSRHIREQ</sequence>